<dbReference type="EMBL" id="KZ348814">
    <property type="protein sequence ID" value="PIO65682.1"/>
    <property type="molecule type" value="Genomic_DNA"/>
</dbReference>
<comment type="similarity">
    <text evidence="1">Belongs to the SDHAF4 family.</text>
</comment>
<feature type="non-terminal residue" evidence="3">
    <location>
        <position position="1"/>
    </location>
</feature>
<feature type="compositionally biased region" description="Basic and acidic residues" evidence="2">
    <location>
        <begin position="127"/>
        <end position="142"/>
    </location>
</feature>
<feature type="region of interest" description="Disordered" evidence="2">
    <location>
        <begin position="77"/>
        <end position="142"/>
    </location>
</feature>
<accession>A0A2G9U7K8</accession>
<feature type="compositionally biased region" description="Basic and acidic residues" evidence="2">
    <location>
        <begin position="94"/>
        <end position="105"/>
    </location>
</feature>
<keyword evidence="4" id="KW-1185">Reference proteome</keyword>
<proteinExistence type="inferred from homology"/>
<dbReference type="Proteomes" id="UP000230423">
    <property type="component" value="Unassembled WGS sequence"/>
</dbReference>
<dbReference type="Pfam" id="PF07896">
    <property type="entry name" value="DUF1674"/>
    <property type="match status" value="1"/>
</dbReference>
<gene>
    <name evidence="3" type="ORF">TELCIR_12628</name>
</gene>
<evidence type="ECO:0000313" key="4">
    <source>
        <dbReference type="Proteomes" id="UP000230423"/>
    </source>
</evidence>
<evidence type="ECO:0000256" key="1">
    <source>
        <dbReference type="ARBA" id="ARBA00005701"/>
    </source>
</evidence>
<evidence type="ECO:0000256" key="2">
    <source>
        <dbReference type="SAM" id="MobiDB-lite"/>
    </source>
</evidence>
<reference evidence="3 4" key="1">
    <citation type="submission" date="2015-09" db="EMBL/GenBank/DDBJ databases">
        <title>Draft genome of the parasitic nematode Teladorsagia circumcincta isolate WARC Sus (inbred).</title>
        <authorList>
            <person name="Mitreva M."/>
        </authorList>
    </citation>
    <scope>NUCLEOTIDE SEQUENCE [LARGE SCALE GENOMIC DNA]</scope>
    <source>
        <strain evidence="3 4">S</strain>
    </source>
</reference>
<protein>
    <submittedName>
        <fullName evidence="3">Uncharacterized protein</fullName>
    </submittedName>
</protein>
<organism evidence="3 4">
    <name type="scientific">Teladorsagia circumcincta</name>
    <name type="common">Brown stomach worm</name>
    <name type="synonym">Ostertagia circumcincta</name>
    <dbReference type="NCBI Taxonomy" id="45464"/>
    <lineage>
        <taxon>Eukaryota</taxon>
        <taxon>Metazoa</taxon>
        <taxon>Ecdysozoa</taxon>
        <taxon>Nematoda</taxon>
        <taxon>Chromadorea</taxon>
        <taxon>Rhabditida</taxon>
        <taxon>Rhabditina</taxon>
        <taxon>Rhabditomorpha</taxon>
        <taxon>Strongyloidea</taxon>
        <taxon>Trichostrongylidae</taxon>
        <taxon>Teladorsagia</taxon>
    </lineage>
</organism>
<dbReference type="InterPro" id="IPR012875">
    <property type="entry name" value="SDHF4"/>
</dbReference>
<dbReference type="OrthoDB" id="201362at2759"/>
<dbReference type="AlphaFoldDB" id="A0A2G9U7K8"/>
<name>A0A2G9U7K8_TELCI</name>
<sequence length="142" mass="15864">ARIAEKHDYLIAGRSGGLAPDRSAQEYGNRVESAGTRYIDEPEDDIERPWVIRTSSGRLSQSAVDIALFTTYLKPKSPKDTKEEIMKKKAPPGKMDEKPYEDPYLSRHPGGVNLITGEIRGPVGPERSGHGNWERKGRLTNF</sequence>
<evidence type="ECO:0000313" key="3">
    <source>
        <dbReference type="EMBL" id="PIO65682.1"/>
    </source>
</evidence>
<feature type="compositionally biased region" description="Basic and acidic residues" evidence="2">
    <location>
        <begin position="77"/>
        <end position="87"/>
    </location>
</feature>